<keyword evidence="2" id="KW-0479">Metal-binding</keyword>
<evidence type="ECO:0000256" key="1">
    <source>
        <dbReference type="ARBA" id="ARBA00004123"/>
    </source>
</evidence>
<dbReference type="OMA" id="TSMQHIH"/>
<feature type="region of interest" description="Disordered" evidence="11">
    <location>
        <begin position="75"/>
        <end position="103"/>
    </location>
</feature>
<keyword evidence="8" id="KW-0539">Nucleus</keyword>
<dbReference type="InterPro" id="IPR004333">
    <property type="entry name" value="SBP_dom"/>
</dbReference>
<dbReference type="InterPro" id="IPR036893">
    <property type="entry name" value="SBP_sf"/>
</dbReference>
<feature type="compositionally biased region" description="Low complexity" evidence="11">
    <location>
        <begin position="1"/>
        <end position="25"/>
    </location>
</feature>
<organism evidence="13 14">
    <name type="scientific">Actinidia chinensis var. chinensis</name>
    <name type="common">Chinese soft-hair kiwi</name>
    <dbReference type="NCBI Taxonomy" id="1590841"/>
    <lineage>
        <taxon>Eukaryota</taxon>
        <taxon>Viridiplantae</taxon>
        <taxon>Streptophyta</taxon>
        <taxon>Embryophyta</taxon>
        <taxon>Tracheophyta</taxon>
        <taxon>Spermatophyta</taxon>
        <taxon>Magnoliopsida</taxon>
        <taxon>eudicotyledons</taxon>
        <taxon>Gunneridae</taxon>
        <taxon>Pentapetalae</taxon>
        <taxon>asterids</taxon>
        <taxon>Ericales</taxon>
        <taxon>Actinidiaceae</taxon>
        <taxon>Actinidia</taxon>
    </lineage>
</organism>
<evidence type="ECO:0000256" key="9">
    <source>
        <dbReference type="ARBA" id="ARBA00056472"/>
    </source>
</evidence>
<feature type="domain" description="SBP-type" evidence="12">
    <location>
        <begin position="102"/>
        <end position="179"/>
    </location>
</feature>
<comment type="function">
    <text evidence="9">Probable transcriptional factor. Binds to the promoter of the SQUAMOSA gene.</text>
</comment>
<dbReference type="AlphaFoldDB" id="A0A2R6S219"/>
<dbReference type="SUPFAM" id="SSF103612">
    <property type="entry name" value="SBT domain"/>
    <property type="match status" value="1"/>
</dbReference>
<evidence type="ECO:0000256" key="10">
    <source>
        <dbReference type="PROSITE-ProRule" id="PRU00470"/>
    </source>
</evidence>
<dbReference type="EMBL" id="NKQK01000001">
    <property type="protein sequence ID" value="PSS36312.1"/>
    <property type="molecule type" value="Genomic_DNA"/>
</dbReference>
<dbReference type="InParanoid" id="A0A2R6S219"/>
<evidence type="ECO:0000256" key="5">
    <source>
        <dbReference type="ARBA" id="ARBA00023015"/>
    </source>
</evidence>
<evidence type="ECO:0000259" key="12">
    <source>
        <dbReference type="PROSITE" id="PS51141"/>
    </source>
</evidence>
<evidence type="ECO:0000256" key="11">
    <source>
        <dbReference type="SAM" id="MobiDB-lite"/>
    </source>
</evidence>
<reference evidence="13 14" key="1">
    <citation type="submission" date="2017-07" db="EMBL/GenBank/DDBJ databases">
        <title>An improved, manually edited Actinidia chinensis var. chinensis (kiwifruit) genome highlights the challenges associated with draft genomes and gene prediction in plants.</title>
        <authorList>
            <person name="Pilkington S."/>
            <person name="Crowhurst R."/>
            <person name="Hilario E."/>
            <person name="Nardozza S."/>
            <person name="Fraser L."/>
            <person name="Peng Y."/>
            <person name="Gunaseelan K."/>
            <person name="Simpson R."/>
            <person name="Tahir J."/>
            <person name="Deroles S."/>
            <person name="Templeton K."/>
            <person name="Luo Z."/>
            <person name="Davy M."/>
            <person name="Cheng C."/>
            <person name="Mcneilage M."/>
            <person name="Scaglione D."/>
            <person name="Liu Y."/>
            <person name="Zhang Q."/>
            <person name="Datson P."/>
            <person name="De Silva N."/>
            <person name="Gardiner S."/>
            <person name="Bassett H."/>
            <person name="Chagne D."/>
            <person name="Mccallum J."/>
            <person name="Dzierzon H."/>
            <person name="Deng C."/>
            <person name="Wang Y.-Y."/>
            <person name="Barron N."/>
            <person name="Manako K."/>
            <person name="Bowen J."/>
            <person name="Foster T."/>
            <person name="Erridge Z."/>
            <person name="Tiffin H."/>
            <person name="Waite C."/>
            <person name="Davies K."/>
            <person name="Grierson E."/>
            <person name="Laing W."/>
            <person name="Kirk R."/>
            <person name="Chen X."/>
            <person name="Wood M."/>
            <person name="Montefiori M."/>
            <person name="Brummell D."/>
            <person name="Schwinn K."/>
            <person name="Catanach A."/>
            <person name="Fullerton C."/>
            <person name="Li D."/>
            <person name="Meiyalaghan S."/>
            <person name="Nieuwenhuizen N."/>
            <person name="Read N."/>
            <person name="Prakash R."/>
            <person name="Hunter D."/>
            <person name="Zhang H."/>
            <person name="Mckenzie M."/>
            <person name="Knabel M."/>
            <person name="Harris A."/>
            <person name="Allan A."/>
            <person name="Chen A."/>
            <person name="Janssen B."/>
            <person name="Plunkett B."/>
            <person name="Dwamena C."/>
            <person name="Voogd C."/>
            <person name="Leif D."/>
            <person name="Lafferty D."/>
            <person name="Souleyre E."/>
            <person name="Varkonyi-Gasic E."/>
            <person name="Gambi F."/>
            <person name="Hanley J."/>
            <person name="Yao J.-L."/>
            <person name="Cheung J."/>
            <person name="David K."/>
            <person name="Warren B."/>
            <person name="Marsh K."/>
            <person name="Snowden K."/>
            <person name="Lin-Wang K."/>
            <person name="Brian L."/>
            <person name="Martinez-Sanchez M."/>
            <person name="Wang M."/>
            <person name="Ileperuma N."/>
            <person name="Macnee N."/>
            <person name="Campin R."/>
            <person name="Mcatee P."/>
            <person name="Drummond R."/>
            <person name="Espley R."/>
            <person name="Ireland H."/>
            <person name="Wu R."/>
            <person name="Atkinson R."/>
            <person name="Karunairetnam S."/>
            <person name="Bulley S."/>
            <person name="Chunkath S."/>
            <person name="Hanley Z."/>
            <person name="Storey R."/>
            <person name="Thrimawithana A."/>
            <person name="Thomson S."/>
            <person name="David C."/>
            <person name="Testolin R."/>
        </authorList>
    </citation>
    <scope>NUCLEOTIDE SEQUENCE [LARGE SCALE GENOMIC DNA]</scope>
    <source>
        <strain evidence="14">cv. Red5</strain>
        <tissue evidence="13">Young leaf</tissue>
    </source>
</reference>
<dbReference type="InterPro" id="IPR044817">
    <property type="entry name" value="SBP-like"/>
</dbReference>
<keyword evidence="14" id="KW-1185">Reference proteome</keyword>
<feature type="region of interest" description="Disordered" evidence="11">
    <location>
        <begin position="1"/>
        <end position="60"/>
    </location>
</feature>
<evidence type="ECO:0000256" key="4">
    <source>
        <dbReference type="ARBA" id="ARBA00022833"/>
    </source>
</evidence>
<comment type="caution">
    <text evidence="13">The sequence shown here is derived from an EMBL/GenBank/DDBJ whole genome shotgun (WGS) entry which is preliminary data.</text>
</comment>
<keyword evidence="3 10" id="KW-0863">Zinc-finger</keyword>
<evidence type="ECO:0000256" key="2">
    <source>
        <dbReference type="ARBA" id="ARBA00022723"/>
    </source>
</evidence>
<keyword evidence="7" id="KW-0804">Transcription</keyword>
<dbReference type="GO" id="GO:0005634">
    <property type="term" value="C:nucleus"/>
    <property type="evidence" value="ECO:0007669"/>
    <property type="project" value="UniProtKB-SubCell"/>
</dbReference>
<feature type="compositionally biased region" description="Low complexity" evidence="11">
    <location>
        <begin position="80"/>
        <end position="89"/>
    </location>
</feature>
<gene>
    <name evidence="13" type="ORF">CEY00_Acc00822</name>
</gene>
<comment type="subcellular location">
    <subcellularLocation>
        <location evidence="1">Nucleus</location>
    </subcellularLocation>
</comment>
<keyword evidence="6" id="KW-0238">DNA-binding</keyword>
<evidence type="ECO:0000256" key="6">
    <source>
        <dbReference type="ARBA" id="ARBA00023125"/>
    </source>
</evidence>
<evidence type="ECO:0000256" key="3">
    <source>
        <dbReference type="ARBA" id="ARBA00022771"/>
    </source>
</evidence>
<dbReference type="STRING" id="1590841.A0A2R6S219"/>
<dbReference type="PANTHER" id="PTHR31251">
    <property type="entry name" value="SQUAMOSA PROMOTER-BINDING-LIKE PROTEIN 4"/>
    <property type="match status" value="1"/>
</dbReference>
<evidence type="ECO:0000256" key="8">
    <source>
        <dbReference type="ARBA" id="ARBA00023242"/>
    </source>
</evidence>
<keyword evidence="5" id="KW-0805">Transcription regulation</keyword>
<dbReference type="Gramene" id="PSS36312">
    <property type="protein sequence ID" value="PSS36312"/>
    <property type="gene ID" value="CEY00_Acc00822"/>
</dbReference>
<dbReference type="FunFam" id="4.10.1100.10:FF:000001">
    <property type="entry name" value="Squamosa promoter-binding-like protein 14"/>
    <property type="match status" value="1"/>
</dbReference>
<feature type="compositionally biased region" description="Low complexity" evidence="11">
    <location>
        <begin position="48"/>
        <end position="60"/>
    </location>
</feature>
<keyword evidence="4" id="KW-0862">Zinc</keyword>
<dbReference type="GO" id="GO:0008270">
    <property type="term" value="F:zinc ion binding"/>
    <property type="evidence" value="ECO:0007669"/>
    <property type="project" value="UniProtKB-KW"/>
</dbReference>
<dbReference type="GO" id="GO:0003677">
    <property type="term" value="F:DNA binding"/>
    <property type="evidence" value="ECO:0007669"/>
    <property type="project" value="UniProtKB-KW"/>
</dbReference>
<dbReference type="FunCoup" id="A0A2R6S219">
    <property type="interactions" value="663"/>
</dbReference>
<dbReference type="Gene3D" id="4.10.1100.10">
    <property type="entry name" value="Transcription factor, SBP-box domain"/>
    <property type="match status" value="1"/>
</dbReference>
<proteinExistence type="predicted"/>
<evidence type="ECO:0000313" key="13">
    <source>
        <dbReference type="EMBL" id="PSS36312.1"/>
    </source>
</evidence>
<dbReference type="Proteomes" id="UP000241394">
    <property type="component" value="Chromosome LG1"/>
</dbReference>
<sequence>MTTPIPKSQSLFPPSLSLSEPHFLSHNSPNPQTNRHEWALEKNQMEMGSGSSSSSNSSDSLHGLKFGHKIYFEDGGTDASGGRPPAAAPRKGRSGAVQGGQPPRCQVEGCKVDLSDAKAYYSRHKVCGMHSKSPKVIVGGLEMRFCQQCSRFHQLPEFDQGKRSCRRRLAGHNERRRKPPPGSLFAQRFGRLSSSFFENSRGGGYLMDFSTYPRLTGRDPWPTTRAPDRVSGNQVTTTGKFLAHPWQSESENLPSDLFLQGSASGTSSYSGQTIPSRECVTGISAPGYALSLLSNHPWGSRDQSLNLGVNNFTNAGGTRVVQLDATQGGATNHFPSTSWGFKGNEAGGGSHDVVPHNNQYLGGLELAQQSGSQYMELEHSRAYDSSNQHMHWSL</sequence>
<accession>A0A2R6S219</accession>
<dbReference type="PROSITE" id="PS51141">
    <property type="entry name" value="ZF_SBP"/>
    <property type="match status" value="1"/>
</dbReference>
<name>A0A2R6S219_ACTCC</name>
<evidence type="ECO:0000313" key="14">
    <source>
        <dbReference type="Proteomes" id="UP000241394"/>
    </source>
</evidence>
<protein>
    <submittedName>
        <fullName evidence="13">Squamosa promoter-binding-like protein</fullName>
    </submittedName>
</protein>
<dbReference type="OrthoDB" id="514967at2759"/>
<dbReference type="PANTHER" id="PTHR31251:SF191">
    <property type="entry name" value="SBP-TYPE DOMAIN-CONTAINING PROTEIN"/>
    <property type="match status" value="1"/>
</dbReference>
<feature type="compositionally biased region" description="Basic and acidic residues" evidence="11">
    <location>
        <begin position="34"/>
        <end position="44"/>
    </location>
</feature>
<evidence type="ECO:0000256" key="7">
    <source>
        <dbReference type="ARBA" id="ARBA00023163"/>
    </source>
</evidence>
<dbReference type="Pfam" id="PF03110">
    <property type="entry name" value="SBP"/>
    <property type="match status" value="1"/>
</dbReference>
<reference evidence="14" key="2">
    <citation type="journal article" date="2018" name="BMC Genomics">
        <title>A manually annotated Actinidia chinensis var. chinensis (kiwifruit) genome highlights the challenges associated with draft genomes and gene prediction in plants.</title>
        <authorList>
            <person name="Pilkington S.M."/>
            <person name="Crowhurst R."/>
            <person name="Hilario E."/>
            <person name="Nardozza S."/>
            <person name="Fraser L."/>
            <person name="Peng Y."/>
            <person name="Gunaseelan K."/>
            <person name="Simpson R."/>
            <person name="Tahir J."/>
            <person name="Deroles S.C."/>
            <person name="Templeton K."/>
            <person name="Luo Z."/>
            <person name="Davy M."/>
            <person name="Cheng C."/>
            <person name="McNeilage M."/>
            <person name="Scaglione D."/>
            <person name="Liu Y."/>
            <person name="Zhang Q."/>
            <person name="Datson P."/>
            <person name="De Silva N."/>
            <person name="Gardiner S.E."/>
            <person name="Bassett H."/>
            <person name="Chagne D."/>
            <person name="McCallum J."/>
            <person name="Dzierzon H."/>
            <person name="Deng C."/>
            <person name="Wang Y.Y."/>
            <person name="Barron L."/>
            <person name="Manako K."/>
            <person name="Bowen J."/>
            <person name="Foster T.M."/>
            <person name="Erridge Z.A."/>
            <person name="Tiffin H."/>
            <person name="Waite C.N."/>
            <person name="Davies K.M."/>
            <person name="Grierson E.P."/>
            <person name="Laing W.A."/>
            <person name="Kirk R."/>
            <person name="Chen X."/>
            <person name="Wood M."/>
            <person name="Montefiori M."/>
            <person name="Brummell D.A."/>
            <person name="Schwinn K.E."/>
            <person name="Catanach A."/>
            <person name="Fullerton C."/>
            <person name="Li D."/>
            <person name="Meiyalaghan S."/>
            <person name="Nieuwenhuizen N."/>
            <person name="Read N."/>
            <person name="Prakash R."/>
            <person name="Hunter D."/>
            <person name="Zhang H."/>
            <person name="McKenzie M."/>
            <person name="Knabel M."/>
            <person name="Harris A."/>
            <person name="Allan A.C."/>
            <person name="Gleave A."/>
            <person name="Chen A."/>
            <person name="Janssen B.J."/>
            <person name="Plunkett B."/>
            <person name="Ampomah-Dwamena C."/>
            <person name="Voogd C."/>
            <person name="Leif D."/>
            <person name="Lafferty D."/>
            <person name="Souleyre E.J.F."/>
            <person name="Varkonyi-Gasic E."/>
            <person name="Gambi F."/>
            <person name="Hanley J."/>
            <person name="Yao J.L."/>
            <person name="Cheung J."/>
            <person name="David K.M."/>
            <person name="Warren B."/>
            <person name="Marsh K."/>
            <person name="Snowden K.C."/>
            <person name="Lin-Wang K."/>
            <person name="Brian L."/>
            <person name="Martinez-Sanchez M."/>
            <person name="Wang M."/>
            <person name="Ileperuma N."/>
            <person name="Macnee N."/>
            <person name="Campin R."/>
            <person name="McAtee P."/>
            <person name="Drummond R.S.M."/>
            <person name="Espley R.V."/>
            <person name="Ireland H.S."/>
            <person name="Wu R."/>
            <person name="Atkinson R.G."/>
            <person name="Karunairetnam S."/>
            <person name="Bulley S."/>
            <person name="Chunkath S."/>
            <person name="Hanley Z."/>
            <person name="Storey R."/>
            <person name="Thrimawithana A.H."/>
            <person name="Thomson S."/>
            <person name="David C."/>
            <person name="Testolin R."/>
            <person name="Huang H."/>
            <person name="Hellens R.P."/>
            <person name="Schaffer R.J."/>
        </authorList>
    </citation>
    <scope>NUCLEOTIDE SEQUENCE [LARGE SCALE GENOMIC DNA]</scope>
    <source>
        <strain evidence="14">cv. Red5</strain>
    </source>
</reference>